<name>A0A495FP28_9MICC</name>
<reference evidence="2 3" key="1">
    <citation type="submission" date="2018-10" db="EMBL/GenBank/DDBJ databases">
        <title>Genomic Encyclopedia of Type Strains, Phase IV (KMG-IV): sequencing the most valuable type-strain genomes for metagenomic binning, comparative biology and taxonomic classification.</title>
        <authorList>
            <person name="Goeker M."/>
        </authorList>
    </citation>
    <scope>NUCLEOTIDE SEQUENCE [LARGE SCALE GENOMIC DNA]</scope>
    <source>
        <strain evidence="2 3">DSM 25586</strain>
    </source>
</reference>
<dbReference type="Pfam" id="PF00756">
    <property type="entry name" value="Esterase"/>
    <property type="match status" value="1"/>
</dbReference>
<feature type="transmembrane region" description="Helical" evidence="1">
    <location>
        <begin position="75"/>
        <end position="95"/>
    </location>
</feature>
<accession>A0A495FP28</accession>
<feature type="transmembrane region" description="Helical" evidence="1">
    <location>
        <begin position="13"/>
        <end position="32"/>
    </location>
</feature>
<evidence type="ECO:0000313" key="3">
    <source>
        <dbReference type="Proteomes" id="UP000276055"/>
    </source>
</evidence>
<feature type="transmembrane region" description="Helical" evidence="1">
    <location>
        <begin position="102"/>
        <end position="123"/>
    </location>
</feature>
<gene>
    <name evidence="2" type="ORF">C8D78_0832</name>
</gene>
<evidence type="ECO:0000256" key="1">
    <source>
        <dbReference type="SAM" id="Phobius"/>
    </source>
</evidence>
<sequence length="436" mass="46911">MRHWFYGLSLLEGWLPVTLFALGAASIVFLLWRRRRRWWIFVAAALAASAAVCLLLAWLLVHVFYVWPEDLPIEVVGWAALGVFGVVATIATFSLSGRWRRVLAPLAGLLVIAVCGLQINAYFGLLPTVGDLLGVPSSTLLPLESALEKHGDRISVETAPLYEHWHEPAHLAANGALRFAPIPGTVSGWHGRDALVFLPPAYLLKNRPKLPVLVLVGSQPGWPGVWTVSGGLVAAMSHFAAQHHGLAPVVVIPDPNGTEDGNTMCMDTTFAKTDTYMSVDVPEWIRHNLDVDSNPKHWAIGGFSFGGTCAVQMATRHPQIYPNFMSFSGEREPALAVSRQQTADQAFAGNLAAFTAQVPLTLLGQHRYPNIHGFFAAGADDPEFSANATVLAAAATKAEMHVQSDIVPGAGHSWAVVLGSMQTAMDFMAGPLGLAP</sequence>
<protein>
    <submittedName>
        <fullName evidence="2">S-formylglutathione hydrolase FrmB</fullName>
    </submittedName>
</protein>
<comment type="caution">
    <text evidence="2">The sequence shown here is derived from an EMBL/GenBank/DDBJ whole genome shotgun (WGS) entry which is preliminary data.</text>
</comment>
<dbReference type="Proteomes" id="UP000276055">
    <property type="component" value="Unassembled WGS sequence"/>
</dbReference>
<keyword evidence="1" id="KW-0472">Membrane</keyword>
<keyword evidence="1" id="KW-1133">Transmembrane helix</keyword>
<dbReference type="AlphaFoldDB" id="A0A495FP28"/>
<dbReference type="RefSeq" id="WP_208641854.1">
    <property type="nucleotide sequence ID" value="NZ_RBIR01000001.1"/>
</dbReference>
<dbReference type="PANTHER" id="PTHR48098:SF1">
    <property type="entry name" value="DIACYLGLYCEROL ACYLTRANSFERASE_MYCOLYLTRANSFERASE AG85A"/>
    <property type="match status" value="1"/>
</dbReference>
<proteinExistence type="predicted"/>
<feature type="transmembrane region" description="Helical" evidence="1">
    <location>
        <begin position="39"/>
        <end position="63"/>
    </location>
</feature>
<dbReference type="PANTHER" id="PTHR48098">
    <property type="entry name" value="ENTEROCHELIN ESTERASE-RELATED"/>
    <property type="match status" value="1"/>
</dbReference>
<evidence type="ECO:0000313" key="2">
    <source>
        <dbReference type="EMBL" id="RKR30507.1"/>
    </source>
</evidence>
<dbReference type="GO" id="GO:0016747">
    <property type="term" value="F:acyltransferase activity, transferring groups other than amino-acyl groups"/>
    <property type="evidence" value="ECO:0007669"/>
    <property type="project" value="TreeGrafter"/>
</dbReference>
<dbReference type="EMBL" id="RBIR01000001">
    <property type="protein sequence ID" value="RKR30507.1"/>
    <property type="molecule type" value="Genomic_DNA"/>
</dbReference>
<dbReference type="GO" id="GO:0016787">
    <property type="term" value="F:hydrolase activity"/>
    <property type="evidence" value="ECO:0007669"/>
    <property type="project" value="UniProtKB-KW"/>
</dbReference>
<dbReference type="InterPro" id="IPR029058">
    <property type="entry name" value="AB_hydrolase_fold"/>
</dbReference>
<dbReference type="InterPro" id="IPR050583">
    <property type="entry name" value="Mycobacterial_A85_antigen"/>
</dbReference>
<dbReference type="Gene3D" id="3.40.50.1820">
    <property type="entry name" value="alpha/beta hydrolase"/>
    <property type="match status" value="1"/>
</dbReference>
<dbReference type="SUPFAM" id="SSF53474">
    <property type="entry name" value="alpha/beta-Hydrolases"/>
    <property type="match status" value="1"/>
</dbReference>
<dbReference type="InterPro" id="IPR000801">
    <property type="entry name" value="Esterase-like"/>
</dbReference>
<keyword evidence="1" id="KW-0812">Transmembrane</keyword>
<organism evidence="2 3">
    <name type="scientific">Arthrobacter oryzae</name>
    <dbReference type="NCBI Taxonomy" id="409290"/>
    <lineage>
        <taxon>Bacteria</taxon>
        <taxon>Bacillati</taxon>
        <taxon>Actinomycetota</taxon>
        <taxon>Actinomycetes</taxon>
        <taxon>Micrococcales</taxon>
        <taxon>Micrococcaceae</taxon>
        <taxon>Arthrobacter</taxon>
    </lineage>
</organism>
<keyword evidence="2" id="KW-0378">Hydrolase</keyword>